<gene>
    <name evidence="1" type="ORF">ASPSYDRAFT_90125</name>
</gene>
<proteinExistence type="predicted"/>
<evidence type="ECO:0000313" key="2">
    <source>
        <dbReference type="Proteomes" id="UP000184356"/>
    </source>
</evidence>
<dbReference type="VEuPathDB" id="FungiDB:ASPSYDRAFT_90125"/>
<dbReference type="OrthoDB" id="2103397at2759"/>
<name>A0A1L9TES0_9EURO</name>
<accession>A0A1L9TES0</accession>
<dbReference type="RefSeq" id="XP_040701736.1">
    <property type="nucleotide sequence ID" value="XM_040852281.1"/>
</dbReference>
<evidence type="ECO:0000313" key="1">
    <source>
        <dbReference type="EMBL" id="OJJ57930.1"/>
    </source>
</evidence>
<dbReference type="GeneID" id="63768354"/>
<organism evidence="1 2">
    <name type="scientific">Aspergillus sydowii CBS 593.65</name>
    <dbReference type="NCBI Taxonomy" id="1036612"/>
    <lineage>
        <taxon>Eukaryota</taxon>
        <taxon>Fungi</taxon>
        <taxon>Dikarya</taxon>
        <taxon>Ascomycota</taxon>
        <taxon>Pezizomycotina</taxon>
        <taxon>Eurotiomycetes</taxon>
        <taxon>Eurotiomycetidae</taxon>
        <taxon>Eurotiales</taxon>
        <taxon>Aspergillaceae</taxon>
        <taxon>Aspergillus</taxon>
        <taxon>Aspergillus subgen. Nidulantes</taxon>
    </lineage>
</organism>
<dbReference type="Proteomes" id="UP000184356">
    <property type="component" value="Unassembled WGS sequence"/>
</dbReference>
<keyword evidence="2" id="KW-1185">Reference proteome</keyword>
<sequence length="87" mass="9920">MDYSMFYANDETATGLVILEAKSIGNDHCIRKKELHENAAIHRIVSDSRGFCFLRIDNDPKWCLNETYTNVRLIIRNAAMSLPEDSG</sequence>
<dbReference type="AlphaFoldDB" id="A0A1L9TES0"/>
<protein>
    <submittedName>
        <fullName evidence="1">Uncharacterized protein</fullName>
    </submittedName>
</protein>
<reference evidence="2" key="1">
    <citation type="journal article" date="2017" name="Genome Biol.">
        <title>Comparative genomics reveals high biological diversity and specific adaptations in the industrially and medically important fungal genus Aspergillus.</title>
        <authorList>
            <person name="de Vries R.P."/>
            <person name="Riley R."/>
            <person name="Wiebenga A."/>
            <person name="Aguilar-Osorio G."/>
            <person name="Amillis S."/>
            <person name="Uchima C.A."/>
            <person name="Anderluh G."/>
            <person name="Asadollahi M."/>
            <person name="Askin M."/>
            <person name="Barry K."/>
            <person name="Battaglia E."/>
            <person name="Bayram O."/>
            <person name="Benocci T."/>
            <person name="Braus-Stromeyer S.A."/>
            <person name="Caldana C."/>
            <person name="Canovas D."/>
            <person name="Cerqueira G.C."/>
            <person name="Chen F."/>
            <person name="Chen W."/>
            <person name="Choi C."/>
            <person name="Clum A."/>
            <person name="Dos Santos R.A."/>
            <person name="Damasio A.R."/>
            <person name="Diallinas G."/>
            <person name="Emri T."/>
            <person name="Fekete E."/>
            <person name="Flipphi M."/>
            <person name="Freyberg S."/>
            <person name="Gallo A."/>
            <person name="Gournas C."/>
            <person name="Habgood R."/>
            <person name="Hainaut M."/>
            <person name="Harispe M.L."/>
            <person name="Henrissat B."/>
            <person name="Hilden K.S."/>
            <person name="Hope R."/>
            <person name="Hossain A."/>
            <person name="Karabika E."/>
            <person name="Karaffa L."/>
            <person name="Karanyi Z."/>
            <person name="Krasevec N."/>
            <person name="Kuo A."/>
            <person name="Kusch H."/>
            <person name="LaButti K."/>
            <person name="Lagendijk E.L."/>
            <person name="Lapidus A."/>
            <person name="Levasseur A."/>
            <person name="Lindquist E."/>
            <person name="Lipzen A."/>
            <person name="Logrieco A.F."/>
            <person name="MacCabe A."/>
            <person name="Maekelae M.R."/>
            <person name="Malavazi I."/>
            <person name="Melin P."/>
            <person name="Meyer V."/>
            <person name="Mielnichuk N."/>
            <person name="Miskei M."/>
            <person name="Molnar A.P."/>
            <person name="Mule G."/>
            <person name="Ngan C.Y."/>
            <person name="Orejas M."/>
            <person name="Orosz E."/>
            <person name="Ouedraogo J.P."/>
            <person name="Overkamp K.M."/>
            <person name="Park H.-S."/>
            <person name="Perrone G."/>
            <person name="Piumi F."/>
            <person name="Punt P.J."/>
            <person name="Ram A.F."/>
            <person name="Ramon A."/>
            <person name="Rauscher S."/>
            <person name="Record E."/>
            <person name="Riano-Pachon D.M."/>
            <person name="Robert V."/>
            <person name="Roehrig J."/>
            <person name="Ruller R."/>
            <person name="Salamov A."/>
            <person name="Salih N.S."/>
            <person name="Samson R.A."/>
            <person name="Sandor E."/>
            <person name="Sanguinetti M."/>
            <person name="Schuetze T."/>
            <person name="Sepcic K."/>
            <person name="Shelest E."/>
            <person name="Sherlock G."/>
            <person name="Sophianopoulou V."/>
            <person name="Squina F.M."/>
            <person name="Sun H."/>
            <person name="Susca A."/>
            <person name="Todd R.B."/>
            <person name="Tsang A."/>
            <person name="Unkles S.E."/>
            <person name="van de Wiele N."/>
            <person name="van Rossen-Uffink D."/>
            <person name="Oliveira J.V."/>
            <person name="Vesth T.C."/>
            <person name="Visser J."/>
            <person name="Yu J.-H."/>
            <person name="Zhou M."/>
            <person name="Andersen M.R."/>
            <person name="Archer D.B."/>
            <person name="Baker S.E."/>
            <person name="Benoit I."/>
            <person name="Brakhage A.A."/>
            <person name="Braus G.H."/>
            <person name="Fischer R."/>
            <person name="Frisvad J.C."/>
            <person name="Goldman G.H."/>
            <person name="Houbraken J."/>
            <person name="Oakley B."/>
            <person name="Pocsi I."/>
            <person name="Scazzocchio C."/>
            <person name="Seiboth B."/>
            <person name="vanKuyk P.A."/>
            <person name="Wortman J."/>
            <person name="Dyer P.S."/>
            <person name="Grigoriev I.V."/>
        </authorList>
    </citation>
    <scope>NUCLEOTIDE SEQUENCE [LARGE SCALE GENOMIC DNA]</scope>
    <source>
        <strain evidence="2">CBS 593.65</strain>
    </source>
</reference>
<dbReference type="EMBL" id="KV878587">
    <property type="protein sequence ID" value="OJJ57930.1"/>
    <property type="molecule type" value="Genomic_DNA"/>
</dbReference>